<evidence type="ECO:0000313" key="1">
    <source>
        <dbReference type="EMBL" id="TFK74887.1"/>
    </source>
</evidence>
<accession>A0ACD3BD19</accession>
<sequence>MLAIEAAFWIAEPFENNTDETNPPWVIFDEAIATKPTSGCSFRVSSPSGHIL</sequence>
<organism evidence="1 2">
    <name type="scientific">Pluteus cervinus</name>
    <dbReference type="NCBI Taxonomy" id="181527"/>
    <lineage>
        <taxon>Eukaryota</taxon>
        <taxon>Fungi</taxon>
        <taxon>Dikarya</taxon>
        <taxon>Basidiomycota</taxon>
        <taxon>Agaricomycotina</taxon>
        <taxon>Agaricomycetes</taxon>
        <taxon>Agaricomycetidae</taxon>
        <taxon>Agaricales</taxon>
        <taxon>Pluteineae</taxon>
        <taxon>Pluteaceae</taxon>
        <taxon>Pluteus</taxon>
    </lineage>
</organism>
<reference evidence="1 2" key="1">
    <citation type="journal article" date="2019" name="Nat. Ecol. Evol.">
        <title>Megaphylogeny resolves global patterns of mushroom evolution.</title>
        <authorList>
            <person name="Varga T."/>
            <person name="Krizsan K."/>
            <person name="Foldi C."/>
            <person name="Dima B."/>
            <person name="Sanchez-Garcia M."/>
            <person name="Sanchez-Ramirez S."/>
            <person name="Szollosi G.J."/>
            <person name="Szarkandi J.G."/>
            <person name="Papp V."/>
            <person name="Albert L."/>
            <person name="Andreopoulos W."/>
            <person name="Angelini C."/>
            <person name="Antonin V."/>
            <person name="Barry K.W."/>
            <person name="Bougher N.L."/>
            <person name="Buchanan P."/>
            <person name="Buyck B."/>
            <person name="Bense V."/>
            <person name="Catcheside P."/>
            <person name="Chovatia M."/>
            <person name="Cooper J."/>
            <person name="Damon W."/>
            <person name="Desjardin D."/>
            <person name="Finy P."/>
            <person name="Geml J."/>
            <person name="Haridas S."/>
            <person name="Hughes K."/>
            <person name="Justo A."/>
            <person name="Karasinski D."/>
            <person name="Kautmanova I."/>
            <person name="Kiss B."/>
            <person name="Kocsube S."/>
            <person name="Kotiranta H."/>
            <person name="LaButti K.M."/>
            <person name="Lechner B.E."/>
            <person name="Liimatainen K."/>
            <person name="Lipzen A."/>
            <person name="Lukacs Z."/>
            <person name="Mihaltcheva S."/>
            <person name="Morgado L.N."/>
            <person name="Niskanen T."/>
            <person name="Noordeloos M.E."/>
            <person name="Ohm R.A."/>
            <person name="Ortiz-Santana B."/>
            <person name="Ovrebo C."/>
            <person name="Racz N."/>
            <person name="Riley R."/>
            <person name="Savchenko A."/>
            <person name="Shiryaev A."/>
            <person name="Soop K."/>
            <person name="Spirin V."/>
            <person name="Szebenyi C."/>
            <person name="Tomsovsky M."/>
            <person name="Tulloss R.E."/>
            <person name="Uehling J."/>
            <person name="Grigoriev I.V."/>
            <person name="Vagvolgyi C."/>
            <person name="Papp T."/>
            <person name="Martin F.M."/>
            <person name="Miettinen O."/>
            <person name="Hibbett D.S."/>
            <person name="Nagy L.G."/>
        </authorList>
    </citation>
    <scope>NUCLEOTIDE SEQUENCE [LARGE SCALE GENOMIC DNA]</scope>
    <source>
        <strain evidence="1 2">NL-1719</strain>
    </source>
</reference>
<evidence type="ECO:0000313" key="2">
    <source>
        <dbReference type="Proteomes" id="UP000308600"/>
    </source>
</evidence>
<gene>
    <name evidence="1" type="ORF">BDN72DRAFT_833000</name>
</gene>
<name>A0ACD3BD19_9AGAR</name>
<protein>
    <submittedName>
        <fullName evidence="1">Uncharacterized protein</fullName>
    </submittedName>
</protein>
<keyword evidence="2" id="KW-1185">Reference proteome</keyword>
<proteinExistence type="predicted"/>
<dbReference type="Proteomes" id="UP000308600">
    <property type="component" value="Unassembled WGS sequence"/>
</dbReference>
<dbReference type="EMBL" id="ML208266">
    <property type="protein sequence ID" value="TFK74887.1"/>
    <property type="molecule type" value="Genomic_DNA"/>
</dbReference>